<comment type="caution">
    <text evidence="2">The sequence shown here is derived from an EMBL/GenBank/DDBJ whole genome shotgun (WGS) entry which is preliminary data.</text>
</comment>
<feature type="compositionally biased region" description="Low complexity" evidence="1">
    <location>
        <begin position="92"/>
        <end position="110"/>
    </location>
</feature>
<gene>
    <name evidence="2" type="ORF">PVAP13_6NG223600</name>
</gene>
<keyword evidence="3" id="KW-1185">Reference proteome</keyword>
<accession>A0A8T0QYB2</accession>
<dbReference type="EMBL" id="CM029048">
    <property type="protein sequence ID" value="KAG2578282.1"/>
    <property type="molecule type" value="Genomic_DNA"/>
</dbReference>
<dbReference type="PANTHER" id="PTHR45125">
    <property type="entry name" value="F21J9.4-RELATED"/>
    <property type="match status" value="1"/>
</dbReference>
<reference evidence="2" key="1">
    <citation type="submission" date="2020-05" db="EMBL/GenBank/DDBJ databases">
        <title>WGS assembly of Panicum virgatum.</title>
        <authorList>
            <person name="Lovell J.T."/>
            <person name="Jenkins J."/>
            <person name="Shu S."/>
            <person name="Juenger T.E."/>
            <person name="Schmutz J."/>
        </authorList>
    </citation>
    <scope>NUCLEOTIDE SEQUENCE</scope>
    <source>
        <strain evidence="2">AP13</strain>
    </source>
</reference>
<feature type="region of interest" description="Disordered" evidence="1">
    <location>
        <begin position="144"/>
        <end position="169"/>
    </location>
</feature>
<dbReference type="OrthoDB" id="674687at2759"/>
<dbReference type="PANTHER" id="PTHR45125:SF3">
    <property type="entry name" value="NO-APICAL-MERISTEM-ASSOCIATED CARBOXY-TERMINAL DOMAIN PROTEIN"/>
    <property type="match status" value="1"/>
</dbReference>
<evidence type="ECO:0000313" key="2">
    <source>
        <dbReference type="EMBL" id="KAG2578282.1"/>
    </source>
</evidence>
<proteinExistence type="predicted"/>
<protein>
    <recommendedName>
        <fullName evidence="4">Myb-like domain-containing protein</fullName>
    </recommendedName>
</protein>
<evidence type="ECO:0000256" key="1">
    <source>
        <dbReference type="SAM" id="MobiDB-lite"/>
    </source>
</evidence>
<feature type="region of interest" description="Disordered" evidence="1">
    <location>
        <begin position="47"/>
        <end position="120"/>
    </location>
</feature>
<evidence type="ECO:0000313" key="3">
    <source>
        <dbReference type="Proteomes" id="UP000823388"/>
    </source>
</evidence>
<evidence type="ECO:0008006" key="4">
    <source>
        <dbReference type="Google" id="ProtNLM"/>
    </source>
</evidence>
<feature type="compositionally biased region" description="Acidic residues" evidence="1">
    <location>
        <begin position="147"/>
        <end position="156"/>
    </location>
</feature>
<sequence>MGMVPVEGWLAAPPMGMPSIEGSPAMPPMGAAPLLGPRAPWVVASPTAATSLMPSRPNAPRQPKKPTTGLAKAARKKPGPKKKMPSSTLVDSASTPTTNSSASASIAAPNCGTEEDTHAASAHSFSNMMDESVEVENISLFQPLPSADEEHDEDDNLISPTRKKGHRSANYSSDEDVALIRAWEFVSLDAIAGVDQSSSTFWSRISEHFHCNANTTMTRTIGSLQHRWSTIQECCNKWKSCLAQVTRQHPSGVPFQEQVSKSFCSLHHDILFFFALIDRPRPGEVQGHGSVEA</sequence>
<organism evidence="2 3">
    <name type="scientific">Panicum virgatum</name>
    <name type="common">Blackwell switchgrass</name>
    <dbReference type="NCBI Taxonomy" id="38727"/>
    <lineage>
        <taxon>Eukaryota</taxon>
        <taxon>Viridiplantae</taxon>
        <taxon>Streptophyta</taxon>
        <taxon>Embryophyta</taxon>
        <taxon>Tracheophyta</taxon>
        <taxon>Spermatophyta</taxon>
        <taxon>Magnoliopsida</taxon>
        <taxon>Liliopsida</taxon>
        <taxon>Poales</taxon>
        <taxon>Poaceae</taxon>
        <taxon>PACMAD clade</taxon>
        <taxon>Panicoideae</taxon>
        <taxon>Panicodae</taxon>
        <taxon>Paniceae</taxon>
        <taxon>Panicinae</taxon>
        <taxon>Panicum</taxon>
        <taxon>Panicum sect. Hiantes</taxon>
    </lineage>
</organism>
<name>A0A8T0QYB2_PANVG</name>
<dbReference type="Proteomes" id="UP000823388">
    <property type="component" value="Chromosome 6N"/>
</dbReference>
<feature type="compositionally biased region" description="Basic residues" evidence="1">
    <location>
        <begin position="73"/>
        <end position="84"/>
    </location>
</feature>
<dbReference type="AlphaFoldDB" id="A0A8T0QYB2"/>